<feature type="chain" id="PRO_5042522936" evidence="1">
    <location>
        <begin position="22"/>
        <end position="115"/>
    </location>
</feature>
<evidence type="ECO:0000313" key="3">
    <source>
        <dbReference type="Proteomes" id="UP000007886"/>
    </source>
</evidence>
<dbReference type="EMBL" id="AP012279">
    <property type="protein sequence ID" value="BAL75179.1"/>
    <property type="molecule type" value="Genomic_DNA"/>
</dbReference>
<keyword evidence="1" id="KW-0732">Signal</keyword>
<dbReference type="RefSeq" id="WP_015684510.1">
    <property type="nucleotide sequence ID" value="NC_017082.1"/>
</dbReference>
<sequence>MKHLSIVMCVAATFATTGALAQPANLTGVYKCVQMCRGDLPAYVTQNGTELNLLTEAGVPSRAWPDWYSPANRIWIDAFNQSAVYSPDGMLIQFDNGTIWQRDVPPLSPPVRRRR</sequence>
<evidence type="ECO:0000256" key="1">
    <source>
        <dbReference type="SAM" id="SignalP"/>
    </source>
</evidence>
<proteinExistence type="predicted"/>
<protein>
    <submittedName>
        <fullName evidence="2">Uncharacterized protein</fullName>
    </submittedName>
</protein>
<dbReference type="Proteomes" id="UP000007886">
    <property type="component" value="Chromosome"/>
</dbReference>
<organism evidence="2 3">
    <name type="scientific">Bradyrhizobium cosmicum</name>
    <dbReference type="NCBI Taxonomy" id="1404864"/>
    <lineage>
        <taxon>Bacteria</taxon>
        <taxon>Pseudomonadati</taxon>
        <taxon>Pseudomonadota</taxon>
        <taxon>Alphaproteobacteria</taxon>
        <taxon>Hyphomicrobiales</taxon>
        <taxon>Nitrobacteraceae</taxon>
        <taxon>Bradyrhizobium</taxon>
    </lineage>
</organism>
<evidence type="ECO:0000313" key="2">
    <source>
        <dbReference type="EMBL" id="BAL75179.1"/>
    </source>
</evidence>
<accession>A0AAI8MAZ7</accession>
<reference evidence="2 3" key="1">
    <citation type="journal article" date="2012" name="Microbes Environ.">
        <title>Complete genome sequence of Bradyrhizobium sp. S23321: insights into symbiosis evolution in soil oligotrophs.</title>
        <authorList>
            <person name="Okubo T."/>
            <person name="Tsukui T."/>
            <person name="Maita H."/>
            <person name="Okamoto S."/>
            <person name="Oshima K."/>
            <person name="Fujisawa T."/>
            <person name="Saito A."/>
            <person name="Futamata H."/>
            <person name="Hattori R."/>
            <person name="Shimomura Y."/>
            <person name="Haruta S."/>
            <person name="Morimoto S."/>
            <person name="Wang Y."/>
            <person name="Sakai Y."/>
            <person name="Hattori M."/>
            <person name="Aizawa S."/>
            <person name="Nagashima K.V.P."/>
            <person name="Masuda S."/>
            <person name="Hattori T."/>
            <person name="Yamashita A."/>
            <person name="Bao Z."/>
            <person name="Hayatsu M."/>
            <person name="Kajiya-Kanegae H."/>
            <person name="Yoshinaga I."/>
            <person name="Sakamoto K."/>
            <person name="Toyota K."/>
            <person name="Nakao M."/>
            <person name="Kohara M."/>
            <person name="Anda M."/>
            <person name="Niwa R."/>
            <person name="Jung-Hwan P."/>
            <person name="Sameshima-Saito R."/>
            <person name="Tokuda S."/>
            <person name="Yamamoto S."/>
            <person name="Yamamoto S."/>
            <person name="Yokoyama T."/>
            <person name="Akutsu T."/>
            <person name="Nakamura Y."/>
            <person name="Nakahira-Yanaka Y."/>
            <person name="Takada Hoshino Y."/>
            <person name="Hirakawa H."/>
            <person name="Mitsui H."/>
            <person name="Terasawa K."/>
            <person name="Itakura M."/>
            <person name="Sato S."/>
            <person name="Ikeda-Ohtsubo W."/>
            <person name="Sakakura N."/>
            <person name="Kaminuma E."/>
            <person name="Minamisawa K."/>
        </authorList>
    </citation>
    <scope>NUCLEOTIDE SEQUENCE [LARGE SCALE GENOMIC DNA]</scope>
    <source>
        <strain evidence="2 3">S23321</strain>
    </source>
</reference>
<dbReference type="KEGG" id="brs:S23_19660"/>
<dbReference type="AlphaFoldDB" id="A0AAI8MAZ7"/>
<gene>
    <name evidence="2" type="ORF">S23_19660</name>
</gene>
<name>A0AAI8MAZ7_9BRAD</name>
<keyword evidence="3" id="KW-1185">Reference proteome</keyword>
<feature type="signal peptide" evidence="1">
    <location>
        <begin position="1"/>
        <end position="21"/>
    </location>
</feature>